<keyword evidence="3" id="KW-0472">Membrane</keyword>
<feature type="domain" description="p-hydroxybenzoic acid efflux pump subunit AaeA-like beta-barrel" evidence="5">
    <location>
        <begin position="230"/>
        <end position="329"/>
    </location>
</feature>
<evidence type="ECO:0000256" key="3">
    <source>
        <dbReference type="SAM" id="Phobius"/>
    </source>
</evidence>
<reference evidence="7" key="1">
    <citation type="journal article" date="2019" name="Int. J. Syst. Evol. Microbiol.">
        <title>The Global Catalogue of Microorganisms (GCM) 10K type strain sequencing project: providing services to taxonomists for standard genome sequencing and annotation.</title>
        <authorList>
            <consortium name="The Broad Institute Genomics Platform"/>
            <consortium name="The Broad Institute Genome Sequencing Center for Infectious Disease"/>
            <person name="Wu L."/>
            <person name="Ma J."/>
        </authorList>
    </citation>
    <scope>NUCLEOTIDE SEQUENCE [LARGE SCALE GENOMIC DNA]</scope>
    <source>
        <strain evidence="7">CCUG 30340</strain>
    </source>
</reference>
<keyword evidence="3" id="KW-0812">Transmembrane</keyword>
<dbReference type="InterPro" id="IPR058625">
    <property type="entry name" value="MdtA-like_BSH"/>
</dbReference>
<dbReference type="SUPFAM" id="SSF111369">
    <property type="entry name" value="HlyD-like secretion proteins"/>
    <property type="match status" value="2"/>
</dbReference>
<organism evidence="6 7">
    <name type="scientific">Dokdonella ginsengisoli</name>
    <dbReference type="NCBI Taxonomy" id="363846"/>
    <lineage>
        <taxon>Bacteria</taxon>
        <taxon>Pseudomonadati</taxon>
        <taxon>Pseudomonadota</taxon>
        <taxon>Gammaproteobacteria</taxon>
        <taxon>Lysobacterales</taxon>
        <taxon>Rhodanobacteraceae</taxon>
        <taxon>Dokdonella</taxon>
    </lineage>
</organism>
<evidence type="ECO:0000259" key="5">
    <source>
        <dbReference type="Pfam" id="PF25963"/>
    </source>
</evidence>
<comment type="similarity">
    <text evidence="1">Belongs to the membrane fusion protein (MFP) (TC 8.A.1) family.</text>
</comment>
<keyword evidence="3" id="KW-1133">Transmembrane helix</keyword>
<gene>
    <name evidence="6" type="ORF">ACFO6Q_07875</name>
</gene>
<dbReference type="PANTHER" id="PTHR30367">
    <property type="entry name" value="P-HYDROXYBENZOIC ACID EFFLUX PUMP SUBUNIT AAEA-RELATED"/>
    <property type="match status" value="1"/>
</dbReference>
<evidence type="ECO:0000259" key="4">
    <source>
        <dbReference type="Pfam" id="PF25917"/>
    </source>
</evidence>
<keyword evidence="7" id="KW-1185">Reference proteome</keyword>
<dbReference type="InterPro" id="IPR058634">
    <property type="entry name" value="AaeA-lik-b-barrel"/>
</dbReference>
<dbReference type="PANTHER" id="PTHR30367:SF12">
    <property type="entry name" value="P-HYDROXYBENZOIC ACID EFFLUX PUMP SUBUNIT AAEA"/>
    <property type="match status" value="1"/>
</dbReference>
<evidence type="ECO:0000256" key="1">
    <source>
        <dbReference type="ARBA" id="ARBA00009477"/>
    </source>
</evidence>
<evidence type="ECO:0000256" key="2">
    <source>
        <dbReference type="SAM" id="MobiDB-lite"/>
    </source>
</evidence>
<dbReference type="RefSeq" id="WP_380020075.1">
    <property type="nucleotide sequence ID" value="NZ_JBHSHD010000007.1"/>
</dbReference>
<accession>A0ABV9QSA7</accession>
<dbReference type="Gene3D" id="2.40.30.170">
    <property type="match status" value="1"/>
</dbReference>
<evidence type="ECO:0000313" key="6">
    <source>
        <dbReference type="EMBL" id="MFC4820238.1"/>
    </source>
</evidence>
<dbReference type="EMBL" id="JBHSHD010000007">
    <property type="protein sequence ID" value="MFC4820238.1"/>
    <property type="molecule type" value="Genomic_DNA"/>
</dbReference>
<dbReference type="Pfam" id="PF25963">
    <property type="entry name" value="Beta-barrel_AAEA"/>
    <property type="match status" value="1"/>
</dbReference>
<comment type="caution">
    <text evidence="6">The sequence shown here is derived from an EMBL/GenBank/DDBJ whole genome shotgun (WGS) entry which is preliminary data.</text>
</comment>
<feature type="transmembrane region" description="Helical" evidence="3">
    <location>
        <begin position="6"/>
        <end position="27"/>
    </location>
</feature>
<evidence type="ECO:0000313" key="7">
    <source>
        <dbReference type="Proteomes" id="UP001595886"/>
    </source>
</evidence>
<sequence>MKLPSILRFALTALIVLVSAFVAHALWKRYMYSPWTRDARVRADVVRITPDVTGVVASVAVRDNQEVRKGEVLFVIDQARFRYAVEQAEATLAAAEAAARAAGASSDAAGAAIAARRADYQKAAEQSERRQKMPGNVISAEMRSDAAASASSARATLHQAEAAHHQATAAREQAVAAVQQAMVALDRAKLDLERTEVRAPVDGYVTNLDVHPGDYAAAGTARLALVDRDSYWIYGYFEETKLPYVHVGDDVEIRLMAGDAQLQGRVESIARGIGDVDNPTGANLLANVTPTFSWVRLAQRVPVRIAIDTQHLPAGTTLAAGMTATVVLHPVRG</sequence>
<dbReference type="Pfam" id="PF25917">
    <property type="entry name" value="BSH_RND"/>
    <property type="match status" value="1"/>
</dbReference>
<dbReference type="Proteomes" id="UP001595886">
    <property type="component" value="Unassembled WGS sequence"/>
</dbReference>
<proteinExistence type="inferred from homology"/>
<protein>
    <submittedName>
        <fullName evidence="6">Biotin/lipoyl-binding protein</fullName>
    </submittedName>
</protein>
<name>A0ABV9QSA7_9GAMM</name>
<dbReference type="InterPro" id="IPR050393">
    <property type="entry name" value="MFP_Efflux_Pump"/>
</dbReference>
<dbReference type="Gene3D" id="2.40.50.100">
    <property type="match status" value="1"/>
</dbReference>
<feature type="domain" description="Multidrug resistance protein MdtA-like barrel-sandwich hybrid" evidence="4">
    <location>
        <begin position="45"/>
        <end position="226"/>
    </location>
</feature>
<feature type="region of interest" description="Disordered" evidence="2">
    <location>
        <begin position="149"/>
        <end position="168"/>
    </location>
</feature>